<dbReference type="InterPro" id="IPR045133">
    <property type="entry name" value="IRE1/2-like"/>
</dbReference>
<dbReference type="GO" id="GO:0006397">
    <property type="term" value="P:mRNA processing"/>
    <property type="evidence" value="ECO:0007669"/>
    <property type="project" value="InterPro"/>
</dbReference>
<dbReference type="Gene3D" id="1.10.510.10">
    <property type="entry name" value="Transferase(Phosphotransferase) domain 1"/>
    <property type="match status" value="1"/>
</dbReference>
<dbReference type="PROSITE" id="PS00107">
    <property type="entry name" value="PROTEIN_KINASE_ATP"/>
    <property type="match status" value="1"/>
</dbReference>
<sequence>KAVKSYIDTGGVDLTNFCFECSNKKLLNKFANEMDQASDEGMLCDVKNAKDFSETEVMNNSETDEIVVHQALLIPEKEYRQPPNKCNKFSIEEPIPTNDGRYVTTINYFSRQTEKQYREQGFSSSPVKQSTKDARNDACEKIMAKYNADLSQLSTTSAHFNAPSPSAQQVPSTSLEIQGSHNSLTRSDNNVVHGQQDNFLKRVNNDVADAQVVPVTNIGAGNSNITRVKNSIFYFPDQVLGIGGMGHVFRGYFEKPDCKAAIKQIPPSKIVHEEQIEREVEILRSLRHDNVIRYFATEKNEINANFKKINVYFIAMELGNRTLEDVLTGKTYSSLDQLLHFMRNTASGLSYLYDKAIIHRDLKPSNILLFDEGIAKIADFGLSRVLRSTEKVGHTVTMTGSFGWMPPETPKRPLESSEYRHSGDIFSFGLIIFKTMSNNHRHAYEEMGNESNIKLQENIWSEEKKPQWCHIEGNQYEWSMKSLLEPMLSKNPEERPDIKQIKTHPFFWSGKYFLEFIHRVSEGLKGVKQEHRVQLDRDYDEYFMAQFQSGHVNWKMRLSPEVREHLLEFSTHKNGYDAGSLRSLIAFIRDKDEHVGEWEQSKAGRKLTDVFGDTDESYGNYFIKNFPELLTFLYNYLAKAPFFSEIGKVKRTFYDVEFKN</sequence>
<feature type="domain" description="KEN" evidence="6">
    <location>
        <begin position="510"/>
        <end position="655"/>
    </location>
</feature>
<feature type="binding site" evidence="4">
    <location>
        <position position="263"/>
    </location>
    <ligand>
        <name>ATP</name>
        <dbReference type="ChEBI" id="CHEBI:30616"/>
    </ligand>
</feature>
<protein>
    <submittedName>
        <fullName evidence="7">Serine/threonine-protein kinase/endoribonuclease IRE1</fullName>
    </submittedName>
</protein>
<keyword evidence="8" id="KW-1185">Reference proteome</keyword>
<organism evidence="7 8">
    <name type="scientific">Folsomia candida</name>
    <name type="common">Springtail</name>
    <dbReference type="NCBI Taxonomy" id="158441"/>
    <lineage>
        <taxon>Eukaryota</taxon>
        <taxon>Metazoa</taxon>
        <taxon>Ecdysozoa</taxon>
        <taxon>Arthropoda</taxon>
        <taxon>Hexapoda</taxon>
        <taxon>Collembola</taxon>
        <taxon>Entomobryomorpha</taxon>
        <taxon>Isotomoidea</taxon>
        <taxon>Isotomidae</taxon>
        <taxon>Proisotominae</taxon>
        <taxon>Folsomia</taxon>
    </lineage>
</organism>
<dbReference type="GO" id="GO:0005524">
    <property type="term" value="F:ATP binding"/>
    <property type="evidence" value="ECO:0007669"/>
    <property type="project" value="UniProtKB-UniRule"/>
</dbReference>
<reference evidence="7 8" key="1">
    <citation type="submission" date="2015-12" db="EMBL/GenBank/DDBJ databases">
        <title>The genome of Folsomia candida.</title>
        <authorList>
            <person name="Faddeeva A."/>
            <person name="Derks M.F."/>
            <person name="Anvar Y."/>
            <person name="Smit S."/>
            <person name="Van Straalen N."/>
            <person name="Roelofs D."/>
        </authorList>
    </citation>
    <scope>NUCLEOTIDE SEQUENCE [LARGE SCALE GENOMIC DNA]</scope>
    <source>
        <strain evidence="7 8">VU population</strain>
        <tissue evidence="7">Whole body</tissue>
    </source>
</reference>
<dbReference type="Pfam" id="PF00069">
    <property type="entry name" value="Pkinase"/>
    <property type="match status" value="1"/>
</dbReference>
<dbReference type="SMART" id="SM00220">
    <property type="entry name" value="S_TKc"/>
    <property type="match status" value="1"/>
</dbReference>
<evidence type="ECO:0000313" key="8">
    <source>
        <dbReference type="Proteomes" id="UP000198287"/>
    </source>
</evidence>
<dbReference type="InterPro" id="IPR011009">
    <property type="entry name" value="Kinase-like_dom_sf"/>
</dbReference>
<dbReference type="Proteomes" id="UP000198287">
    <property type="component" value="Unassembled WGS sequence"/>
</dbReference>
<evidence type="ECO:0000256" key="3">
    <source>
        <dbReference type="ARBA" id="ARBA00022840"/>
    </source>
</evidence>
<keyword evidence="2 4" id="KW-0547">Nucleotide-binding</keyword>
<accession>A0A226DWJ5</accession>
<dbReference type="InterPro" id="IPR038357">
    <property type="entry name" value="KEN_sf"/>
</dbReference>
<evidence type="ECO:0000256" key="2">
    <source>
        <dbReference type="ARBA" id="ARBA00022741"/>
    </source>
</evidence>
<dbReference type="InterPro" id="IPR010513">
    <property type="entry name" value="KEN_dom"/>
</dbReference>
<evidence type="ECO:0000313" key="7">
    <source>
        <dbReference type="EMBL" id="OXA49623.1"/>
    </source>
</evidence>
<dbReference type="STRING" id="158441.A0A226DWJ5"/>
<dbReference type="Pfam" id="PF06479">
    <property type="entry name" value="Ribonuc_2-5A"/>
    <property type="match status" value="1"/>
</dbReference>
<dbReference type="PANTHER" id="PTHR13954:SF6">
    <property type="entry name" value="NON-SPECIFIC SERINE_THREONINE PROTEIN KINASE"/>
    <property type="match status" value="1"/>
</dbReference>
<dbReference type="SUPFAM" id="SSF56112">
    <property type="entry name" value="Protein kinase-like (PK-like)"/>
    <property type="match status" value="1"/>
</dbReference>
<evidence type="ECO:0000259" key="6">
    <source>
        <dbReference type="PROSITE" id="PS51392"/>
    </source>
</evidence>
<keyword evidence="7" id="KW-0808">Transferase</keyword>
<dbReference type="InterPro" id="IPR008271">
    <property type="entry name" value="Ser/Thr_kinase_AS"/>
</dbReference>
<dbReference type="PANTHER" id="PTHR13954">
    <property type="entry name" value="IRE1-RELATED"/>
    <property type="match status" value="1"/>
</dbReference>
<evidence type="ECO:0000256" key="4">
    <source>
        <dbReference type="PROSITE-ProRule" id="PRU10141"/>
    </source>
</evidence>
<dbReference type="EMBL" id="LNIX01000010">
    <property type="protein sequence ID" value="OXA49623.1"/>
    <property type="molecule type" value="Genomic_DNA"/>
</dbReference>
<dbReference type="InterPro" id="IPR000719">
    <property type="entry name" value="Prot_kinase_dom"/>
</dbReference>
<dbReference type="InterPro" id="IPR017441">
    <property type="entry name" value="Protein_kinase_ATP_BS"/>
</dbReference>
<dbReference type="GO" id="GO:0051082">
    <property type="term" value="F:unfolded protein binding"/>
    <property type="evidence" value="ECO:0007669"/>
    <property type="project" value="TreeGrafter"/>
</dbReference>
<dbReference type="GO" id="GO:0036498">
    <property type="term" value="P:IRE1-mediated unfolded protein response"/>
    <property type="evidence" value="ECO:0007669"/>
    <property type="project" value="TreeGrafter"/>
</dbReference>
<dbReference type="PROSITE" id="PS00108">
    <property type="entry name" value="PROTEIN_KINASE_ST"/>
    <property type="match status" value="1"/>
</dbReference>
<evidence type="ECO:0000256" key="1">
    <source>
        <dbReference type="ARBA" id="ARBA00022729"/>
    </source>
</evidence>
<keyword evidence="1" id="KW-0732">Signal</keyword>
<dbReference type="PROSITE" id="PS50011">
    <property type="entry name" value="PROTEIN_KINASE_DOM"/>
    <property type="match status" value="1"/>
</dbReference>
<dbReference type="OrthoDB" id="248923at2759"/>
<gene>
    <name evidence="7" type="ORF">Fcan01_15987</name>
</gene>
<dbReference type="PROSITE" id="PS51392">
    <property type="entry name" value="KEN"/>
    <property type="match status" value="1"/>
</dbReference>
<dbReference type="Gene3D" id="3.30.200.20">
    <property type="entry name" value="Phosphorylase Kinase, domain 1"/>
    <property type="match status" value="1"/>
</dbReference>
<dbReference type="GO" id="GO:0004674">
    <property type="term" value="F:protein serine/threonine kinase activity"/>
    <property type="evidence" value="ECO:0007669"/>
    <property type="project" value="InterPro"/>
</dbReference>
<dbReference type="Gene3D" id="1.20.1440.180">
    <property type="entry name" value="KEN domain"/>
    <property type="match status" value="1"/>
</dbReference>
<evidence type="ECO:0000259" key="5">
    <source>
        <dbReference type="PROSITE" id="PS50011"/>
    </source>
</evidence>
<proteinExistence type="predicted"/>
<feature type="non-terminal residue" evidence="7">
    <location>
        <position position="1"/>
    </location>
</feature>
<comment type="caution">
    <text evidence="7">The sequence shown here is derived from an EMBL/GenBank/DDBJ whole genome shotgun (WGS) entry which is preliminary data.</text>
</comment>
<feature type="domain" description="Protein kinase" evidence="5">
    <location>
        <begin position="234"/>
        <end position="507"/>
    </location>
</feature>
<dbReference type="GO" id="GO:0004521">
    <property type="term" value="F:RNA endonuclease activity"/>
    <property type="evidence" value="ECO:0007669"/>
    <property type="project" value="InterPro"/>
</dbReference>
<dbReference type="AlphaFoldDB" id="A0A226DWJ5"/>
<dbReference type="GO" id="GO:0070059">
    <property type="term" value="P:intrinsic apoptotic signaling pathway in response to endoplasmic reticulum stress"/>
    <property type="evidence" value="ECO:0007669"/>
    <property type="project" value="TreeGrafter"/>
</dbReference>
<name>A0A226DWJ5_FOLCA</name>
<dbReference type="GO" id="GO:1990604">
    <property type="term" value="C:IRE1-TRAF2-ASK1 complex"/>
    <property type="evidence" value="ECO:0007669"/>
    <property type="project" value="TreeGrafter"/>
</dbReference>
<keyword evidence="7" id="KW-0418">Kinase</keyword>
<keyword evidence="3 4" id="KW-0067">ATP-binding</keyword>